<feature type="domain" description="HTH lysR-type" evidence="6">
    <location>
        <begin position="3"/>
        <end position="60"/>
    </location>
</feature>
<dbReference type="InterPro" id="IPR000847">
    <property type="entry name" value="LysR_HTH_N"/>
</dbReference>
<dbReference type="Gene3D" id="3.40.190.10">
    <property type="entry name" value="Periplasmic binding protein-like II"/>
    <property type="match status" value="4"/>
</dbReference>
<feature type="region of interest" description="Disordered" evidence="5">
    <location>
        <begin position="197"/>
        <end position="228"/>
    </location>
</feature>
<comment type="similarity">
    <text evidence="1">Belongs to the LysR transcriptional regulatory family.</text>
</comment>
<evidence type="ECO:0000313" key="7">
    <source>
        <dbReference type="EMBL" id="MBM2619642.1"/>
    </source>
</evidence>
<dbReference type="Pfam" id="PF00126">
    <property type="entry name" value="HTH_1"/>
    <property type="match status" value="1"/>
</dbReference>
<evidence type="ECO:0000256" key="5">
    <source>
        <dbReference type="SAM" id="MobiDB-lite"/>
    </source>
</evidence>
<organism evidence="7 8">
    <name type="scientific">Paractinoplanes ovalisporus</name>
    <dbReference type="NCBI Taxonomy" id="2810368"/>
    <lineage>
        <taxon>Bacteria</taxon>
        <taxon>Bacillati</taxon>
        <taxon>Actinomycetota</taxon>
        <taxon>Actinomycetes</taxon>
        <taxon>Micromonosporales</taxon>
        <taxon>Micromonosporaceae</taxon>
        <taxon>Paractinoplanes</taxon>
    </lineage>
</organism>
<evidence type="ECO:0000256" key="4">
    <source>
        <dbReference type="ARBA" id="ARBA00023163"/>
    </source>
</evidence>
<keyword evidence="4" id="KW-0804">Transcription</keyword>
<dbReference type="PANTHER" id="PTHR30346:SF0">
    <property type="entry name" value="HCA OPERON TRANSCRIPTIONAL ACTIVATOR HCAR"/>
    <property type="match status" value="1"/>
</dbReference>
<keyword evidence="2" id="KW-0805">Transcription regulation</keyword>
<dbReference type="Gene3D" id="1.10.10.10">
    <property type="entry name" value="Winged helix-like DNA-binding domain superfamily/Winged helix DNA-binding domain"/>
    <property type="match status" value="1"/>
</dbReference>
<dbReference type="CDD" id="cd08414">
    <property type="entry name" value="PBP2_LTTR_aromatics_like"/>
    <property type="match status" value="1"/>
</dbReference>
<dbReference type="SUPFAM" id="SSF53850">
    <property type="entry name" value="Periplasmic binding protein-like II"/>
    <property type="match status" value="1"/>
</dbReference>
<dbReference type="EMBL" id="JAENHP010000011">
    <property type="protein sequence ID" value="MBM2619642.1"/>
    <property type="molecule type" value="Genomic_DNA"/>
</dbReference>
<reference evidence="7 8" key="1">
    <citation type="submission" date="2021-01" db="EMBL/GenBank/DDBJ databases">
        <title>Actinoplanes sp. nov. LDG1-06 isolated from lichen.</title>
        <authorList>
            <person name="Saeng-In P."/>
            <person name="Phongsopitanun W."/>
            <person name="Kanchanasin P."/>
            <person name="Yuki M."/>
            <person name="Kudo T."/>
            <person name="Ohkuma M."/>
            <person name="Tanasupawat S."/>
        </authorList>
    </citation>
    <scope>NUCLEOTIDE SEQUENCE [LARGE SCALE GENOMIC DNA]</scope>
    <source>
        <strain evidence="7 8">LDG1-06</strain>
    </source>
</reference>
<protein>
    <submittedName>
        <fullName evidence="7">LysR family transcriptional regulator</fullName>
    </submittedName>
</protein>
<dbReference type="InterPro" id="IPR005119">
    <property type="entry name" value="LysR_subst-bd"/>
</dbReference>
<dbReference type="InterPro" id="IPR036390">
    <property type="entry name" value="WH_DNA-bd_sf"/>
</dbReference>
<keyword evidence="8" id="KW-1185">Reference proteome</keyword>
<dbReference type="Proteomes" id="UP000632138">
    <property type="component" value="Unassembled WGS sequence"/>
</dbReference>
<dbReference type="SUPFAM" id="SSF46785">
    <property type="entry name" value="Winged helix' DNA-binding domain"/>
    <property type="match status" value="1"/>
</dbReference>
<dbReference type="PANTHER" id="PTHR30346">
    <property type="entry name" value="TRANSCRIPTIONAL DUAL REGULATOR HCAR-RELATED"/>
    <property type="match status" value="1"/>
</dbReference>
<dbReference type="RefSeq" id="WP_203379628.1">
    <property type="nucleotide sequence ID" value="NZ_JAENHP010000011.1"/>
</dbReference>
<proteinExistence type="inferred from homology"/>
<accession>A0ABS2AIJ6</accession>
<keyword evidence="3" id="KW-0238">DNA-binding</keyword>
<dbReference type="Pfam" id="PF03466">
    <property type="entry name" value="LysR_substrate"/>
    <property type="match status" value="1"/>
</dbReference>
<sequence>MNPSLRQLEAFVALAAEAHFGKAAARIHVTQPVISQEIRRLERALGTSLFDRSTRSVALTAAGAELLPYAERTLTTVRDLTMRAERLVSNPHGEVRVAASPSVLDRFLGELVRRAERELPDVTLTDVPVPTGEVEDAIRHGEADLGLGRFLTASDGYVVATIGREPVFALLGDSHPLARRATLNLAELADTDSSAYGRERRVGLDESRRERHDDRRERDDDRRERETGKGDLPLLLWPRERHAAYFDHLVGICTDRGLTPLLLAGPPQLVGARSYLISDGRAFTLVPESTAQRPIPGTRAIPLSRPASVPLELLMPRDPARPEIRAVADLALTPPR</sequence>
<evidence type="ECO:0000256" key="3">
    <source>
        <dbReference type="ARBA" id="ARBA00023125"/>
    </source>
</evidence>
<evidence type="ECO:0000256" key="2">
    <source>
        <dbReference type="ARBA" id="ARBA00023015"/>
    </source>
</evidence>
<dbReference type="InterPro" id="IPR036388">
    <property type="entry name" value="WH-like_DNA-bd_sf"/>
</dbReference>
<comment type="caution">
    <text evidence="7">The sequence shown here is derived from an EMBL/GenBank/DDBJ whole genome shotgun (WGS) entry which is preliminary data.</text>
</comment>
<dbReference type="PRINTS" id="PR00039">
    <property type="entry name" value="HTHLYSR"/>
</dbReference>
<evidence type="ECO:0000256" key="1">
    <source>
        <dbReference type="ARBA" id="ARBA00009437"/>
    </source>
</evidence>
<evidence type="ECO:0000313" key="8">
    <source>
        <dbReference type="Proteomes" id="UP000632138"/>
    </source>
</evidence>
<gene>
    <name evidence="7" type="ORF">JIG36_29280</name>
</gene>
<evidence type="ECO:0000259" key="6">
    <source>
        <dbReference type="PROSITE" id="PS50931"/>
    </source>
</evidence>
<name>A0ABS2AIJ6_9ACTN</name>
<dbReference type="PROSITE" id="PS50931">
    <property type="entry name" value="HTH_LYSR"/>
    <property type="match status" value="1"/>
</dbReference>